<protein>
    <submittedName>
        <fullName evidence="1">Uncharacterized protein</fullName>
    </submittedName>
</protein>
<dbReference type="SUPFAM" id="SSF51445">
    <property type="entry name" value="(Trans)glycosidases"/>
    <property type="match status" value="1"/>
</dbReference>
<dbReference type="RefSeq" id="WP_429059651.1">
    <property type="nucleotide sequence ID" value="NZ_JBNJSB010000001.1"/>
</dbReference>
<dbReference type="InterPro" id="IPR017853">
    <property type="entry name" value="GH"/>
</dbReference>
<sequence>MVLEMIYEETGKNLSTSISVSPWEFGFCSDDTLIYQRHQQHLQDTYKIPTWESRTDVPKWVREISLIVTIHMEHWTGYTFNTYRTVIEKAHWIAKHINPRNVLLYLPGWDGRYYWNYGEYSPADSMGGRKGFEEMMTQLNNMGFRTMLMVGMNMVSKTCENFEQWGQPSLSMNVSGIPQYTLVDWDGSRHYLHGFNAMLTIGAPGWQTHLIEEVLSLHRDFAYDAMFFDISAAWTNEQSYDDFEGISSFIKSLKSQLPEDILIAGEGWYDALATLTPLMQCGHTDGLLHYHDEPYSPMFDTYCRNFGHLCLGDLGRGSTGVHELGYNPIQTVPYRKGVIPTLAIVENTLEVAEDKVLEVIHNAIKYQQEFI</sequence>
<gene>
    <name evidence="1" type="ORF">NK125_00015</name>
</gene>
<accession>A0ABT1E4M9</accession>
<dbReference type="EMBL" id="JAMZFW010000001">
    <property type="protein sequence ID" value="MCP1100799.1"/>
    <property type="molecule type" value="Genomic_DNA"/>
</dbReference>
<dbReference type="Proteomes" id="UP001523566">
    <property type="component" value="Unassembled WGS sequence"/>
</dbReference>
<reference evidence="1 2" key="1">
    <citation type="journal article" date="2022" name="Genome Biol. Evol.">
        <title>Host diet, physiology and behaviors set the stage for Lachnospiraceae cladogenesis.</title>
        <authorList>
            <person name="Vera-Ponce De Leon A."/>
            <person name="Schneider M."/>
            <person name="Jahnes B.C."/>
            <person name="Sadowski V."/>
            <person name="Camuy-Velez L.A."/>
            <person name="Duan J."/>
            <person name="Sabree Z.L."/>
        </authorList>
    </citation>
    <scope>NUCLEOTIDE SEQUENCE [LARGE SCALE GENOMIC DNA]</scope>
    <source>
        <strain evidence="1 2">PAL113</strain>
    </source>
</reference>
<keyword evidence="2" id="KW-1185">Reference proteome</keyword>
<organism evidence="1 2">
    <name type="scientific">Aequitasia blattaphilus</name>
    <dbReference type="NCBI Taxonomy" id="2949332"/>
    <lineage>
        <taxon>Bacteria</taxon>
        <taxon>Bacillati</taxon>
        <taxon>Bacillota</taxon>
        <taxon>Clostridia</taxon>
        <taxon>Lachnospirales</taxon>
        <taxon>Lachnospiraceae</taxon>
        <taxon>Aequitasia</taxon>
    </lineage>
</organism>
<evidence type="ECO:0000313" key="2">
    <source>
        <dbReference type="Proteomes" id="UP001523566"/>
    </source>
</evidence>
<evidence type="ECO:0000313" key="1">
    <source>
        <dbReference type="EMBL" id="MCP1100799.1"/>
    </source>
</evidence>
<proteinExistence type="predicted"/>
<name>A0ABT1E4M9_9FIRM</name>
<comment type="caution">
    <text evidence="1">The sequence shown here is derived from an EMBL/GenBank/DDBJ whole genome shotgun (WGS) entry which is preliminary data.</text>
</comment>